<feature type="region of interest" description="Disordered" evidence="1">
    <location>
        <begin position="64"/>
        <end position="86"/>
    </location>
</feature>
<proteinExistence type="predicted"/>
<evidence type="ECO:0000313" key="2">
    <source>
        <dbReference type="EMBL" id="KAF7282169.1"/>
    </source>
</evidence>
<keyword evidence="3" id="KW-1185">Reference proteome</keyword>
<dbReference type="EMBL" id="JAACXV010000185">
    <property type="protein sequence ID" value="KAF7282169.1"/>
    <property type="molecule type" value="Genomic_DNA"/>
</dbReference>
<sequence>MSVSFLTPPPQPNSRGLSDHLYPSPSPSAAVHAVPFELIKSKHRNETIFAGFSSLLIRNTFGLPERAEEVDGPPPRRSGTRQGEGC</sequence>
<evidence type="ECO:0000313" key="3">
    <source>
        <dbReference type="Proteomes" id="UP000625711"/>
    </source>
</evidence>
<dbReference type="AlphaFoldDB" id="A0A834ILS7"/>
<reference evidence="2" key="1">
    <citation type="submission" date="2020-08" db="EMBL/GenBank/DDBJ databases">
        <title>Genome sequencing and assembly of the red palm weevil Rhynchophorus ferrugineus.</title>
        <authorList>
            <person name="Dias G.B."/>
            <person name="Bergman C.M."/>
            <person name="Manee M."/>
        </authorList>
    </citation>
    <scope>NUCLEOTIDE SEQUENCE</scope>
    <source>
        <strain evidence="2">AA-2017</strain>
        <tissue evidence="2">Whole larva</tissue>
    </source>
</reference>
<gene>
    <name evidence="2" type="ORF">GWI33_003093</name>
</gene>
<comment type="caution">
    <text evidence="2">The sequence shown here is derived from an EMBL/GenBank/DDBJ whole genome shotgun (WGS) entry which is preliminary data.</text>
</comment>
<feature type="region of interest" description="Disordered" evidence="1">
    <location>
        <begin position="1"/>
        <end position="28"/>
    </location>
</feature>
<evidence type="ECO:0000256" key="1">
    <source>
        <dbReference type="SAM" id="MobiDB-lite"/>
    </source>
</evidence>
<protein>
    <submittedName>
        <fullName evidence="2">Uncharacterized protein</fullName>
    </submittedName>
</protein>
<name>A0A834ILS7_RHYFE</name>
<accession>A0A834ILS7</accession>
<dbReference type="Proteomes" id="UP000625711">
    <property type="component" value="Unassembled WGS sequence"/>
</dbReference>
<organism evidence="2 3">
    <name type="scientific">Rhynchophorus ferrugineus</name>
    <name type="common">Red palm weevil</name>
    <name type="synonym">Curculio ferrugineus</name>
    <dbReference type="NCBI Taxonomy" id="354439"/>
    <lineage>
        <taxon>Eukaryota</taxon>
        <taxon>Metazoa</taxon>
        <taxon>Ecdysozoa</taxon>
        <taxon>Arthropoda</taxon>
        <taxon>Hexapoda</taxon>
        <taxon>Insecta</taxon>
        <taxon>Pterygota</taxon>
        <taxon>Neoptera</taxon>
        <taxon>Endopterygota</taxon>
        <taxon>Coleoptera</taxon>
        <taxon>Polyphaga</taxon>
        <taxon>Cucujiformia</taxon>
        <taxon>Curculionidae</taxon>
        <taxon>Dryophthorinae</taxon>
        <taxon>Rhynchophorus</taxon>
    </lineage>
</organism>